<name>A0AA86YPX2_PROST</name>
<proteinExistence type="predicted"/>
<sequence length="42" mass="4903">MAQQIRWCNFSGRVSDKLTHFVFSLFITFMTLLSHGKDVVLK</sequence>
<comment type="caution">
    <text evidence="1">The sequence shown here is derived from an EMBL/GenBank/DDBJ whole genome shotgun (WGS) entry which is preliminary data.</text>
</comment>
<protein>
    <submittedName>
        <fullName evidence="1">Uncharacterized protein</fullName>
    </submittedName>
</protein>
<accession>A0AA86YPX2</accession>
<dbReference type="EMBL" id="ABJD02000001">
    <property type="protein sequence ID" value="EDU61945.1"/>
    <property type="molecule type" value="Genomic_DNA"/>
</dbReference>
<gene>
    <name evidence="1" type="ORF">PROSTU_00036</name>
</gene>
<dbReference type="AlphaFoldDB" id="A0AA86YPX2"/>
<organism evidence="1 2">
    <name type="scientific">Providencia stuartii ATCC 25827</name>
    <dbReference type="NCBI Taxonomy" id="471874"/>
    <lineage>
        <taxon>Bacteria</taxon>
        <taxon>Pseudomonadati</taxon>
        <taxon>Pseudomonadota</taxon>
        <taxon>Gammaproteobacteria</taxon>
        <taxon>Enterobacterales</taxon>
        <taxon>Morganellaceae</taxon>
        <taxon>Providencia</taxon>
    </lineage>
</organism>
<dbReference type="Proteomes" id="UP000004506">
    <property type="component" value="Unassembled WGS sequence"/>
</dbReference>
<reference evidence="2" key="2">
    <citation type="submission" date="2008-04" db="EMBL/GenBank/DDBJ databases">
        <title>Draft genome sequence of Providencia stuartii(ATCC 25827).</title>
        <authorList>
            <person name="Sudarsanam P."/>
            <person name="Ley R."/>
            <person name="Guruge J."/>
            <person name="Turnbaugh P.J."/>
            <person name="Mahowald M."/>
            <person name="Liep D."/>
            <person name="Gordon J."/>
        </authorList>
    </citation>
    <scope>NUCLEOTIDE SEQUENCE [LARGE SCALE GENOMIC DNA]</scope>
    <source>
        <strain evidence="2">ATCC 25827</strain>
    </source>
</reference>
<reference evidence="2" key="1">
    <citation type="submission" date="2008-04" db="EMBL/GenBank/DDBJ databases">
        <title>Draft genome sequence of Providencia stuartii (ATCC 25827).</title>
        <authorList>
            <person name="Sudarsanam P."/>
            <person name="Ley R."/>
            <person name="Guruge J."/>
            <person name="Turnbaugh P.J."/>
            <person name="Mahowald M."/>
            <person name="Liep D."/>
            <person name="Gordon J."/>
        </authorList>
    </citation>
    <scope>NUCLEOTIDE SEQUENCE [LARGE SCALE GENOMIC DNA]</scope>
    <source>
        <strain evidence="2">ATCC 25827</strain>
    </source>
</reference>
<reference evidence="1 2" key="3">
    <citation type="submission" date="2008-05" db="EMBL/GenBank/DDBJ databases">
        <authorList>
            <person name="Fulton L."/>
            <person name="Clifton S."/>
            <person name="Fulton B."/>
            <person name="Xu J."/>
            <person name="Minx P."/>
            <person name="Pepin K.H."/>
            <person name="Johnson M."/>
            <person name="Thiruvilangam P."/>
            <person name="Bhonagiri V."/>
            <person name="Nash W.E."/>
            <person name="Mardis E.R."/>
            <person name="Wilson R.K."/>
        </authorList>
    </citation>
    <scope>NUCLEOTIDE SEQUENCE [LARGE SCALE GENOMIC DNA]</scope>
    <source>
        <strain evidence="1 2">ATCC 25827</strain>
    </source>
</reference>
<evidence type="ECO:0000313" key="1">
    <source>
        <dbReference type="EMBL" id="EDU61945.1"/>
    </source>
</evidence>
<evidence type="ECO:0000313" key="2">
    <source>
        <dbReference type="Proteomes" id="UP000004506"/>
    </source>
</evidence>